<feature type="transmembrane region" description="Helical" evidence="12">
    <location>
        <begin position="175"/>
        <end position="193"/>
    </location>
</feature>
<dbReference type="GO" id="GO:0017004">
    <property type="term" value="P:cytochrome complex assembly"/>
    <property type="evidence" value="ECO:0007669"/>
    <property type="project" value="UniProtKB-KW"/>
</dbReference>
<keyword evidence="7" id="KW-0997">Cell inner membrane</keyword>
<dbReference type="EMBL" id="CAEZVL010000008">
    <property type="protein sequence ID" value="CAB4622557.1"/>
    <property type="molecule type" value="Genomic_DNA"/>
</dbReference>
<keyword evidence="6" id="KW-1003">Cell membrane</keyword>
<protein>
    <recommendedName>
        <fullName evidence="4">Heme exporter protein B</fullName>
    </recommendedName>
</protein>
<keyword evidence="10 12" id="KW-1133">Transmembrane helix</keyword>
<dbReference type="InterPro" id="IPR003544">
    <property type="entry name" value="Cyt_c_biogenesis_CcmB"/>
</dbReference>
<evidence type="ECO:0000256" key="8">
    <source>
        <dbReference type="ARBA" id="ARBA00022692"/>
    </source>
</evidence>
<dbReference type="Pfam" id="PF03379">
    <property type="entry name" value="CcmB"/>
    <property type="match status" value="1"/>
</dbReference>
<comment type="function">
    <text evidence="1">Required for the export of heme to the periplasm for the biogenesis of c-type cytochromes.</text>
</comment>
<evidence type="ECO:0000256" key="9">
    <source>
        <dbReference type="ARBA" id="ARBA00022748"/>
    </source>
</evidence>
<dbReference type="EMBL" id="CAEZZV010000016">
    <property type="protein sequence ID" value="CAB4770180.1"/>
    <property type="molecule type" value="Genomic_DNA"/>
</dbReference>
<dbReference type="GO" id="GO:0005886">
    <property type="term" value="C:plasma membrane"/>
    <property type="evidence" value="ECO:0007669"/>
    <property type="project" value="UniProtKB-SubCell"/>
</dbReference>
<feature type="transmembrane region" description="Helical" evidence="12">
    <location>
        <begin position="107"/>
        <end position="133"/>
    </location>
</feature>
<keyword evidence="5" id="KW-0813">Transport</keyword>
<evidence type="ECO:0000256" key="6">
    <source>
        <dbReference type="ARBA" id="ARBA00022475"/>
    </source>
</evidence>
<evidence type="ECO:0000256" key="4">
    <source>
        <dbReference type="ARBA" id="ARBA00016452"/>
    </source>
</evidence>
<sequence length="238" mass="24716">MSNAGQQRFTGTTVIGTARLIAAKDLRVELRSRVLLNQVLPFALIVMVMFAFALDSDAVLERVAPGLVWLAALFSTLIMVSRSFAVETADGALDQLRSAGVPAMGIFIGKMMALMAQLVVLVTLLIIAAVVLYRAELSWAGSVLLVTTGLTATCGLAAVGTLYGGLAAGAKGRETLLPLLLLPVVAPVLIGATRATESAFGTRGVSTSQGWPWLGLLAVFAVLFSVSGAVAFGPLLDD</sequence>
<dbReference type="EMBL" id="CAEZSL010000012">
    <property type="protein sequence ID" value="CAB4533832.1"/>
    <property type="molecule type" value="Genomic_DNA"/>
</dbReference>
<keyword evidence="8 12" id="KW-0812">Transmembrane</keyword>
<proteinExistence type="inferred from homology"/>
<comment type="similarity">
    <text evidence="3">Belongs to the CcmB/CycW/HelB family.</text>
</comment>
<dbReference type="PANTHER" id="PTHR30070:SF1">
    <property type="entry name" value="CYTOCHROME C BIOGENESIS B-RELATED"/>
    <property type="match status" value="1"/>
</dbReference>
<keyword evidence="11 12" id="KW-0472">Membrane</keyword>
<feature type="transmembrane region" description="Helical" evidence="12">
    <location>
        <begin position="139"/>
        <end position="163"/>
    </location>
</feature>
<evidence type="ECO:0000256" key="7">
    <source>
        <dbReference type="ARBA" id="ARBA00022519"/>
    </source>
</evidence>
<evidence type="ECO:0000313" key="13">
    <source>
        <dbReference type="EMBL" id="CAB4533832.1"/>
    </source>
</evidence>
<dbReference type="PANTHER" id="PTHR30070">
    <property type="entry name" value="HEME EXPORTER PROTEIN B"/>
    <property type="match status" value="1"/>
</dbReference>
<keyword evidence="9" id="KW-0201">Cytochrome c-type biogenesis</keyword>
<name>A0A6J6B430_9ZZZZ</name>
<dbReference type="PRINTS" id="PR01414">
    <property type="entry name" value="CCMBBIOGNSIS"/>
</dbReference>
<dbReference type="GO" id="GO:0015232">
    <property type="term" value="F:heme transmembrane transporter activity"/>
    <property type="evidence" value="ECO:0007669"/>
    <property type="project" value="InterPro"/>
</dbReference>
<organism evidence="13">
    <name type="scientific">freshwater metagenome</name>
    <dbReference type="NCBI Taxonomy" id="449393"/>
    <lineage>
        <taxon>unclassified sequences</taxon>
        <taxon>metagenomes</taxon>
        <taxon>ecological metagenomes</taxon>
    </lineage>
</organism>
<dbReference type="GO" id="GO:1903607">
    <property type="term" value="P:cytochrome c biosynthetic process"/>
    <property type="evidence" value="ECO:0007669"/>
    <property type="project" value="TreeGrafter"/>
</dbReference>
<feature type="transmembrane region" description="Helical" evidence="12">
    <location>
        <begin position="34"/>
        <end position="54"/>
    </location>
</feature>
<gene>
    <name evidence="13" type="ORF">UFOPK1421_00187</name>
    <name evidence="14" type="ORF">UFOPK1820_00346</name>
    <name evidence="15" type="ORF">UFOPK1960_00122</name>
    <name evidence="16" type="ORF">UFOPK2921_00218</name>
    <name evidence="17" type="ORF">UFOPK4275_00245</name>
    <name evidence="18" type="ORF">UFOPK4422_00200</name>
</gene>
<feature type="transmembrane region" description="Helical" evidence="12">
    <location>
        <begin position="213"/>
        <end position="236"/>
    </location>
</feature>
<dbReference type="AlphaFoldDB" id="A0A6J6B430"/>
<evidence type="ECO:0000256" key="1">
    <source>
        <dbReference type="ARBA" id="ARBA00002442"/>
    </source>
</evidence>
<evidence type="ECO:0000313" key="15">
    <source>
        <dbReference type="EMBL" id="CAB4622557.1"/>
    </source>
</evidence>
<dbReference type="EMBL" id="CAFBQJ010000025">
    <property type="protein sequence ID" value="CAB5045499.1"/>
    <property type="molecule type" value="Genomic_DNA"/>
</dbReference>
<evidence type="ECO:0000256" key="10">
    <source>
        <dbReference type="ARBA" id="ARBA00022989"/>
    </source>
</evidence>
<evidence type="ECO:0000313" key="17">
    <source>
        <dbReference type="EMBL" id="CAB5045499.1"/>
    </source>
</evidence>
<dbReference type="PIRSF" id="PIRSF002764">
    <property type="entry name" value="CcmB"/>
    <property type="match status" value="1"/>
</dbReference>
<evidence type="ECO:0000256" key="5">
    <source>
        <dbReference type="ARBA" id="ARBA00022448"/>
    </source>
</evidence>
<dbReference type="EMBL" id="CAEZUK010000037">
    <property type="protein sequence ID" value="CAB4594690.1"/>
    <property type="molecule type" value="Genomic_DNA"/>
</dbReference>
<feature type="transmembrane region" description="Helical" evidence="12">
    <location>
        <begin position="66"/>
        <end position="86"/>
    </location>
</feature>
<reference evidence="13" key="1">
    <citation type="submission" date="2020-05" db="EMBL/GenBank/DDBJ databases">
        <authorList>
            <person name="Chiriac C."/>
            <person name="Salcher M."/>
            <person name="Ghai R."/>
            <person name="Kavagutti S V."/>
        </authorList>
    </citation>
    <scope>NUCLEOTIDE SEQUENCE</scope>
</reference>
<evidence type="ECO:0000313" key="14">
    <source>
        <dbReference type="EMBL" id="CAB4594690.1"/>
    </source>
</evidence>
<comment type="subcellular location">
    <subcellularLocation>
        <location evidence="2">Cell inner membrane</location>
        <topology evidence="2">Multi-pass membrane protein</topology>
    </subcellularLocation>
</comment>
<evidence type="ECO:0000313" key="18">
    <source>
        <dbReference type="EMBL" id="CAB5111635.1"/>
    </source>
</evidence>
<evidence type="ECO:0000256" key="11">
    <source>
        <dbReference type="ARBA" id="ARBA00023136"/>
    </source>
</evidence>
<evidence type="ECO:0000256" key="12">
    <source>
        <dbReference type="SAM" id="Phobius"/>
    </source>
</evidence>
<evidence type="ECO:0000313" key="16">
    <source>
        <dbReference type="EMBL" id="CAB4770180.1"/>
    </source>
</evidence>
<evidence type="ECO:0000256" key="3">
    <source>
        <dbReference type="ARBA" id="ARBA00010544"/>
    </source>
</evidence>
<dbReference type="EMBL" id="CAFBRX010000010">
    <property type="protein sequence ID" value="CAB5111635.1"/>
    <property type="molecule type" value="Genomic_DNA"/>
</dbReference>
<evidence type="ECO:0000256" key="2">
    <source>
        <dbReference type="ARBA" id="ARBA00004429"/>
    </source>
</evidence>
<accession>A0A6J6B430</accession>
<dbReference type="InterPro" id="IPR026031">
    <property type="entry name" value="Cyt_c_CcmB_bac"/>
</dbReference>